<feature type="region of interest" description="Disordered" evidence="6">
    <location>
        <begin position="307"/>
        <end position="343"/>
    </location>
</feature>
<feature type="transmembrane region" description="Helical" evidence="7">
    <location>
        <begin position="95"/>
        <end position="115"/>
    </location>
</feature>
<evidence type="ECO:0000256" key="6">
    <source>
        <dbReference type="SAM" id="MobiDB-lite"/>
    </source>
</evidence>
<sequence>MGVINDILSVVEDAVEAVAADGFAQAAATVGGVITAGSTLLVILLGINIVAQIRPMSFGSIFAMGIKIALVGIFAQSWANFEVIYDVATSVPDSIGASILSLTGVGSEGGLYNALDSMVNRVTAYGDAIGDEAGWVFGAFLGVIIFVIAGIYAAIAAGIVAFAKIVFTLMVIFGPFAITASLFKPTMPLFEAWSRSAIGYAIMPIAAAGAAGISVAIAETIATGGPDPENVATLSLIFPFIVVLLLSGAMMLAVPSIAMNLSGTIGLASNAVGLNRLAQQGVVKSGKGGAAGAQWLYKGVKNRITGGSGGGESSGGSPGSGTAPLTAGKSPAATLQATNSLMK</sequence>
<protein>
    <submittedName>
        <fullName evidence="8">Type IV secretory pathway, VirB6 component</fullName>
    </submittedName>
</protein>
<dbReference type="EMBL" id="CP010649">
    <property type="protein sequence ID" value="ATG38089.1"/>
    <property type="molecule type" value="Genomic_DNA"/>
</dbReference>
<evidence type="ECO:0000256" key="1">
    <source>
        <dbReference type="ARBA" id="ARBA00004141"/>
    </source>
</evidence>
<feature type="transmembrane region" description="Helical" evidence="7">
    <location>
        <begin position="230"/>
        <end position="254"/>
    </location>
</feature>
<keyword evidence="3 7" id="KW-0812">Transmembrane</keyword>
<evidence type="ECO:0000256" key="4">
    <source>
        <dbReference type="ARBA" id="ARBA00022989"/>
    </source>
</evidence>
<keyword evidence="8" id="KW-0614">Plasmid</keyword>
<evidence type="ECO:0000256" key="2">
    <source>
        <dbReference type="ARBA" id="ARBA00007802"/>
    </source>
</evidence>
<keyword evidence="9" id="KW-1185">Reference proteome</keyword>
<evidence type="ECO:0000313" key="9">
    <source>
        <dbReference type="Proteomes" id="UP000218891"/>
    </source>
</evidence>
<feature type="transmembrane region" description="Helical" evidence="7">
    <location>
        <begin position="197"/>
        <end position="218"/>
    </location>
</feature>
<feature type="transmembrane region" description="Helical" evidence="7">
    <location>
        <begin position="58"/>
        <end position="75"/>
    </location>
</feature>
<dbReference type="Proteomes" id="UP000218891">
    <property type="component" value="Plasmid pP36_f"/>
</dbReference>
<proteinExistence type="inferred from homology"/>
<comment type="similarity">
    <text evidence="2">Belongs to the TrbL/VirB6 family.</text>
</comment>
<evidence type="ECO:0000256" key="7">
    <source>
        <dbReference type="SAM" id="Phobius"/>
    </source>
</evidence>
<comment type="subcellular location">
    <subcellularLocation>
        <location evidence="1">Membrane</location>
        <topology evidence="1">Multi-pass membrane protein</topology>
    </subcellularLocation>
</comment>
<reference evidence="8 9" key="3">
    <citation type="journal article" date="2017" name="Int. J. Syst. Evol. Microbiol.">
        <title>Adaptation of Surface-Associated Bacteria to the Open Ocean: A Genomically Distinct Subpopulation of Phaeobacter gallaeciensis Colonizes Pacific Mesozooplankton.</title>
        <authorList>
            <person name="Freese H.M."/>
            <person name="Methner A."/>
            <person name="Overmann J."/>
        </authorList>
    </citation>
    <scope>NUCLEOTIDE SEQUENCE [LARGE SCALE GENOMIC DNA]</scope>
    <source>
        <strain evidence="8 9">P36</strain>
    </source>
</reference>
<geneLocation type="plasmid" evidence="8 9">
    <name>pP36_f</name>
</geneLocation>
<organism evidence="8 9">
    <name type="scientific">Phaeobacter piscinae</name>
    <dbReference type="NCBI Taxonomy" id="1580596"/>
    <lineage>
        <taxon>Bacteria</taxon>
        <taxon>Pseudomonadati</taxon>
        <taxon>Pseudomonadota</taxon>
        <taxon>Alphaproteobacteria</taxon>
        <taxon>Rhodobacterales</taxon>
        <taxon>Roseobacteraceae</taxon>
        <taxon>Phaeobacter</taxon>
    </lineage>
</organism>
<gene>
    <name evidence="8" type="ORF">PhaeoP36_04014</name>
</gene>
<reference evidence="8 9" key="1">
    <citation type="journal article" date="2017" name="Front. Microbiol.">
        <title>Phaeobacter piscinae sp. nov., a species of the Roseobacter group and potential aquaculture probiont.</title>
        <authorList>
            <person name="Sonnenschein E.C."/>
            <person name="Phippen C.B.W."/>
            <person name="Nielsen K.F."/>
            <person name="Mateiu R.V."/>
            <person name="Melchiorsen J."/>
            <person name="Gram L."/>
            <person name="Overmann J."/>
            <person name="Freese H.M."/>
        </authorList>
    </citation>
    <scope>NUCLEOTIDE SEQUENCE [LARGE SCALE GENOMIC DNA]</scope>
    <source>
        <strain evidence="8 9">P36</strain>
    </source>
</reference>
<evidence type="ECO:0000256" key="5">
    <source>
        <dbReference type="ARBA" id="ARBA00023136"/>
    </source>
</evidence>
<evidence type="ECO:0000256" key="3">
    <source>
        <dbReference type="ARBA" id="ARBA00022692"/>
    </source>
</evidence>
<reference evidence="8 9" key="4">
    <citation type="journal article" date="2018" name="Environ. Microbiol. Rep.">
        <title>Phylogenetic distribution of roseobacticides in the Roseobacter group and their effect on microalgae.</title>
        <authorList>
            <person name="Sonnenschein E.C."/>
            <person name="Phippen C.B."/>
            <person name="Bentzon-Tilia M."/>
            <person name="Rasmussen S.A."/>
            <person name="Nielsen K.F."/>
            <person name="Gram L."/>
        </authorList>
    </citation>
    <scope>NUCLEOTIDE SEQUENCE [LARGE SCALE GENOMIC DNA]</scope>
    <source>
        <strain evidence="8 9">P36</strain>
    </source>
</reference>
<dbReference type="RefSeq" id="WP_096870184.1">
    <property type="nucleotide sequence ID" value="NZ_CP010649.1"/>
</dbReference>
<reference evidence="8 9" key="2">
    <citation type="journal article" date="2017" name="Genome Biol. Evol.">
        <title>Trajectories and Drivers of Genome Evolution in Surface-Associated Marine Phaeobacter.</title>
        <authorList>
            <person name="Freese H.M."/>
            <person name="Sikorski J."/>
            <person name="Bunk B."/>
            <person name="Scheuner C."/>
            <person name="Meier-Kolthoff J.P."/>
            <person name="Sproer C."/>
            <person name="Gram L."/>
            <person name="Overmann J."/>
        </authorList>
    </citation>
    <scope>NUCLEOTIDE SEQUENCE [LARGE SCALE GENOMIC DNA]</scope>
    <source>
        <strain evidence="8 9">P36</strain>
    </source>
</reference>
<feature type="compositionally biased region" description="Gly residues" evidence="6">
    <location>
        <begin position="307"/>
        <end position="319"/>
    </location>
</feature>
<name>A0ABN5DKR7_9RHOB</name>
<accession>A0ABN5DKR7</accession>
<keyword evidence="5 7" id="KW-0472">Membrane</keyword>
<feature type="transmembrane region" description="Helical" evidence="7">
    <location>
        <begin position="165"/>
        <end position="185"/>
    </location>
</feature>
<evidence type="ECO:0000313" key="8">
    <source>
        <dbReference type="EMBL" id="ATG38089.1"/>
    </source>
</evidence>
<dbReference type="InterPro" id="IPR007688">
    <property type="entry name" value="Conjugal_tfr_TrbL/VirB6"/>
</dbReference>
<keyword evidence="4 7" id="KW-1133">Transmembrane helix</keyword>
<feature type="compositionally biased region" description="Polar residues" evidence="6">
    <location>
        <begin position="333"/>
        <end position="343"/>
    </location>
</feature>
<feature type="transmembrane region" description="Helical" evidence="7">
    <location>
        <begin position="135"/>
        <end position="159"/>
    </location>
</feature>
<dbReference type="Pfam" id="PF04610">
    <property type="entry name" value="TrbL"/>
    <property type="match status" value="1"/>
</dbReference>
<feature type="transmembrane region" description="Helical" evidence="7">
    <location>
        <begin position="26"/>
        <end position="51"/>
    </location>
</feature>